<proteinExistence type="predicted"/>
<organism evidence="2">
    <name type="scientific">Eutreptiella gymnastica</name>
    <dbReference type="NCBI Taxonomy" id="73025"/>
    <lineage>
        <taxon>Eukaryota</taxon>
        <taxon>Discoba</taxon>
        <taxon>Euglenozoa</taxon>
        <taxon>Euglenida</taxon>
        <taxon>Spirocuta</taxon>
        <taxon>Euglenophyceae</taxon>
        <taxon>Eutreptiales</taxon>
        <taxon>Eutreptiaceae</taxon>
        <taxon>Eutreptiella</taxon>
    </lineage>
</organism>
<feature type="compositionally biased region" description="Basic and acidic residues" evidence="1">
    <location>
        <begin position="76"/>
        <end position="87"/>
    </location>
</feature>
<evidence type="ECO:0000313" key="2">
    <source>
        <dbReference type="EMBL" id="CAE0809852.1"/>
    </source>
</evidence>
<accession>A0A7S4FRP6</accession>
<evidence type="ECO:0000256" key="1">
    <source>
        <dbReference type="SAM" id="MobiDB-lite"/>
    </source>
</evidence>
<dbReference type="AlphaFoldDB" id="A0A7S4FRP6"/>
<reference evidence="2" key="1">
    <citation type="submission" date="2021-01" db="EMBL/GenBank/DDBJ databases">
        <authorList>
            <person name="Corre E."/>
            <person name="Pelletier E."/>
            <person name="Niang G."/>
            <person name="Scheremetjew M."/>
            <person name="Finn R."/>
            <person name="Kale V."/>
            <person name="Holt S."/>
            <person name="Cochrane G."/>
            <person name="Meng A."/>
            <person name="Brown T."/>
            <person name="Cohen L."/>
        </authorList>
    </citation>
    <scope>NUCLEOTIDE SEQUENCE</scope>
    <source>
        <strain evidence="2">CCMP1594</strain>
    </source>
</reference>
<dbReference type="EMBL" id="HBJA01059263">
    <property type="protein sequence ID" value="CAE0809852.1"/>
    <property type="molecule type" value="Transcribed_RNA"/>
</dbReference>
<name>A0A7S4FRP6_9EUGL</name>
<gene>
    <name evidence="2" type="ORF">EGYM00163_LOCUS20986</name>
</gene>
<protein>
    <submittedName>
        <fullName evidence="2">Uncharacterized protein</fullName>
    </submittedName>
</protein>
<feature type="compositionally biased region" description="Polar residues" evidence="1">
    <location>
        <begin position="89"/>
        <end position="98"/>
    </location>
</feature>
<sequence>MKHVHPFFYLPTQTWIILLCPRPLLRPQICNDVCDKQRNSTMHQCTRGRPEVHTRTNHGLPGLLKSELNAHKNIPTRKEQQTSKGHQEITATIQSLPENISGHPEPTRK</sequence>
<feature type="region of interest" description="Disordered" evidence="1">
    <location>
        <begin position="76"/>
        <end position="109"/>
    </location>
</feature>